<feature type="transmembrane region" description="Helical" evidence="5">
    <location>
        <begin position="268"/>
        <end position="287"/>
    </location>
</feature>
<feature type="transmembrane region" description="Helical" evidence="5">
    <location>
        <begin position="189"/>
        <end position="209"/>
    </location>
</feature>
<accession>A0ABV8Q6B9</accession>
<evidence type="ECO:0000313" key="7">
    <source>
        <dbReference type="EMBL" id="MFC4243557.1"/>
    </source>
</evidence>
<dbReference type="RefSeq" id="WP_390228638.1">
    <property type="nucleotide sequence ID" value="NZ_JBHSCN010000005.1"/>
</dbReference>
<feature type="transmembrane region" description="Helical" evidence="5">
    <location>
        <begin position="7"/>
        <end position="29"/>
    </location>
</feature>
<reference evidence="8" key="1">
    <citation type="journal article" date="2019" name="Int. J. Syst. Evol. Microbiol.">
        <title>The Global Catalogue of Microorganisms (GCM) 10K type strain sequencing project: providing services to taxonomists for standard genome sequencing and annotation.</title>
        <authorList>
            <consortium name="The Broad Institute Genomics Platform"/>
            <consortium name="The Broad Institute Genome Sequencing Center for Infectious Disease"/>
            <person name="Wu L."/>
            <person name="Ma J."/>
        </authorList>
    </citation>
    <scope>NUCLEOTIDE SEQUENCE [LARGE SCALE GENOMIC DNA]</scope>
    <source>
        <strain evidence="8">CGMCC 1.10363</strain>
    </source>
</reference>
<dbReference type="PANTHER" id="PTHR37422">
    <property type="entry name" value="TEICHURONIC ACID BIOSYNTHESIS PROTEIN TUAE"/>
    <property type="match status" value="1"/>
</dbReference>
<feature type="transmembrane region" description="Helical" evidence="5">
    <location>
        <begin position="97"/>
        <end position="118"/>
    </location>
</feature>
<feature type="domain" description="O-antigen ligase-related" evidence="6">
    <location>
        <begin position="225"/>
        <end position="369"/>
    </location>
</feature>
<evidence type="ECO:0000256" key="5">
    <source>
        <dbReference type="SAM" id="Phobius"/>
    </source>
</evidence>
<dbReference type="GO" id="GO:0016874">
    <property type="term" value="F:ligase activity"/>
    <property type="evidence" value="ECO:0007669"/>
    <property type="project" value="UniProtKB-KW"/>
</dbReference>
<dbReference type="EMBL" id="JBHSCN010000005">
    <property type="protein sequence ID" value="MFC4243557.1"/>
    <property type="molecule type" value="Genomic_DNA"/>
</dbReference>
<dbReference type="Proteomes" id="UP001595900">
    <property type="component" value="Unassembled WGS sequence"/>
</dbReference>
<evidence type="ECO:0000256" key="4">
    <source>
        <dbReference type="ARBA" id="ARBA00023136"/>
    </source>
</evidence>
<sequence length="442" mass="48260">MTKPVRVVHPVAGILATLSFFTLFAGDFWRDLIGWPAYLVLAGVLAIGNAIWLVVARPSLRFRKWPKMLLLLMALAIASIAWARYTGVSGPGGHVDVLLGVLAMLSAAIGALAPGLILTPTQLLKVLGAALRWVIGLSILFELFVSLVVRHPILPVVRVAGIDYHQKHLPAPFYWSRDLLFHGGQIQGIVGNGDLLAMVVLVGLIVFALQRADGVSRPFWGTFWIVLSGIELVLARSSTVWVATVATAVMFAFAMWARRIGQRGRGKLYLTGALLLVAVVGGVLVAWNEFTALFGKTPTLTGRTDIWQQVIPLAQEHPVFGWGWLGYWVPWAKPFSGLAIRSGVEYLQAHNAWLDMWLQLGIVGVVVFACLVLTTLGRAWFLAVDRPLTDASTKHPFTAVALLPLLVFTAQLVQSLAESRMLIESGFAMLVLWSVTTKAQRP</sequence>
<keyword evidence="2 5" id="KW-0812">Transmembrane</keyword>
<evidence type="ECO:0000259" key="6">
    <source>
        <dbReference type="Pfam" id="PF04932"/>
    </source>
</evidence>
<feature type="transmembrane region" description="Helical" evidence="5">
    <location>
        <begin position="218"/>
        <end position="234"/>
    </location>
</feature>
<evidence type="ECO:0000256" key="2">
    <source>
        <dbReference type="ARBA" id="ARBA00022692"/>
    </source>
</evidence>
<feature type="transmembrane region" description="Helical" evidence="5">
    <location>
        <begin position="35"/>
        <end position="56"/>
    </location>
</feature>
<organism evidence="7 8">
    <name type="scientific">Gryllotalpicola reticulitermitis</name>
    <dbReference type="NCBI Taxonomy" id="1184153"/>
    <lineage>
        <taxon>Bacteria</taxon>
        <taxon>Bacillati</taxon>
        <taxon>Actinomycetota</taxon>
        <taxon>Actinomycetes</taxon>
        <taxon>Micrococcales</taxon>
        <taxon>Microbacteriaceae</taxon>
        <taxon>Gryllotalpicola</taxon>
    </lineage>
</organism>
<evidence type="ECO:0000256" key="1">
    <source>
        <dbReference type="ARBA" id="ARBA00004141"/>
    </source>
</evidence>
<dbReference type="PANTHER" id="PTHR37422:SF17">
    <property type="entry name" value="O-ANTIGEN LIGASE"/>
    <property type="match status" value="1"/>
</dbReference>
<feature type="transmembrane region" description="Helical" evidence="5">
    <location>
        <begin position="356"/>
        <end position="384"/>
    </location>
</feature>
<dbReference type="InterPro" id="IPR051533">
    <property type="entry name" value="WaaL-like"/>
</dbReference>
<evidence type="ECO:0000313" key="8">
    <source>
        <dbReference type="Proteomes" id="UP001595900"/>
    </source>
</evidence>
<gene>
    <name evidence="7" type="ORF">ACFOYW_09235</name>
</gene>
<keyword evidence="8" id="KW-1185">Reference proteome</keyword>
<keyword evidence="4 5" id="KW-0472">Membrane</keyword>
<feature type="transmembrane region" description="Helical" evidence="5">
    <location>
        <begin position="240"/>
        <end position="256"/>
    </location>
</feature>
<comment type="caution">
    <text evidence="7">The sequence shown here is derived from an EMBL/GenBank/DDBJ whole genome shotgun (WGS) entry which is preliminary data.</text>
</comment>
<proteinExistence type="predicted"/>
<comment type="subcellular location">
    <subcellularLocation>
        <location evidence="1">Membrane</location>
        <topology evidence="1">Multi-pass membrane protein</topology>
    </subcellularLocation>
</comment>
<feature type="transmembrane region" description="Helical" evidence="5">
    <location>
        <begin position="396"/>
        <end position="413"/>
    </location>
</feature>
<keyword evidence="7" id="KW-0436">Ligase</keyword>
<dbReference type="Pfam" id="PF04932">
    <property type="entry name" value="Wzy_C"/>
    <property type="match status" value="1"/>
</dbReference>
<keyword evidence="3 5" id="KW-1133">Transmembrane helix</keyword>
<feature type="transmembrane region" description="Helical" evidence="5">
    <location>
        <begin position="130"/>
        <end position="149"/>
    </location>
</feature>
<dbReference type="InterPro" id="IPR007016">
    <property type="entry name" value="O-antigen_ligase-rel_domated"/>
</dbReference>
<evidence type="ECO:0000256" key="3">
    <source>
        <dbReference type="ARBA" id="ARBA00022989"/>
    </source>
</evidence>
<feature type="transmembrane region" description="Helical" evidence="5">
    <location>
        <begin position="68"/>
        <end position="85"/>
    </location>
</feature>
<protein>
    <submittedName>
        <fullName evidence="7">O-antigen ligase family protein</fullName>
    </submittedName>
</protein>
<name>A0ABV8Q6B9_9MICO</name>